<accession>A0A1F5PWV9</accession>
<dbReference type="InterPro" id="IPR003795">
    <property type="entry name" value="DUF192"/>
</dbReference>
<evidence type="ECO:0008006" key="4">
    <source>
        <dbReference type="Google" id="ProtNLM"/>
    </source>
</evidence>
<dbReference type="InterPro" id="IPR038695">
    <property type="entry name" value="Saro_0823-like_sf"/>
</dbReference>
<organism evidence="2 3">
    <name type="scientific">Candidatus Doudnabacteria bacterium RIFCSPLOWO2_01_FULL_44_21</name>
    <dbReference type="NCBI Taxonomy" id="1817841"/>
    <lineage>
        <taxon>Bacteria</taxon>
        <taxon>Candidatus Doudnaibacteriota</taxon>
    </lineage>
</organism>
<dbReference type="Gene3D" id="2.60.120.1140">
    <property type="entry name" value="Protein of unknown function DUF192"/>
    <property type="match status" value="1"/>
</dbReference>
<dbReference type="AlphaFoldDB" id="A0A1F5PWV9"/>
<dbReference type="PANTHER" id="PTHR37953:SF1">
    <property type="entry name" value="UPF0127 PROTEIN MJ1496"/>
    <property type="match status" value="1"/>
</dbReference>
<evidence type="ECO:0000313" key="3">
    <source>
        <dbReference type="Proteomes" id="UP000177281"/>
    </source>
</evidence>
<feature type="chain" id="PRO_5009520422" description="DUF192 domain-containing protein" evidence="1">
    <location>
        <begin position="29"/>
        <end position="155"/>
    </location>
</feature>
<feature type="signal peptide" evidence="1">
    <location>
        <begin position="1"/>
        <end position="28"/>
    </location>
</feature>
<keyword evidence="1" id="KW-0732">Signal</keyword>
<evidence type="ECO:0000313" key="2">
    <source>
        <dbReference type="EMBL" id="OGE94421.1"/>
    </source>
</evidence>
<name>A0A1F5PWV9_9BACT</name>
<protein>
    <recommendedName>
        <fullName evidence="4">DUF192 domain-containing protein</fullName>
    </recommendedName>
</protein>
<dbReference type="PROSITE" id="PS51257">
    <property type="entry name" value="PROKAR_LIPOPROTEIN"/>
    <property type="match status" value="1"/>
</dbReference>
<dbReference type="Pfam" id="PF02643">
    <property type="entry name" value="DUF192"/>
    <property type="match status" value="1"/>
</dbReference>
<comment type="caution">
    <text evidence="2">The sequence shown here is derived from an EMBL/GenBank/DDBJ whole genome shotgun (WGS) entry which is preliminary data.</text>
</comment>
<dbReference type="STRING" id="1817841.A3B10_01315"/>
<reference evidence="2 3" key="1">
    <citation type="journal article" date="2016" name="Nat. Commun.">
        <title>Thousands of microbial genomes shed light on interconnected biogeochemical processes in an aquifer system.</title>
        <authorList>
            <person name="Anantharaman K."/>
            <person name="Brown C.T."/>
            <person name="Hug L.A."/>
            <person name="Sharon I."/>
            <person name="Castelle C.J."/>
            <person name="Probst A.J."/>
            <person name="Thomas B.C."/>
            <person name="Singh A."/>
            <person name="Wilkins M.J."/>
            <person name="Karaoz U."/>
            <person name="Brodie E.L."/>
            <person name="Williams K.H."/>
            <person name="Hubbard S.S."/>
            <person name="Banfield J.F."/>
        </authorList>
    </citation>
    <scope>NUCLEOTIDE SEQUENCE [LARGE SCALE GENOMIC DNA]</scope>
</reference>
<proteinExistence type="predicted"/>
<dbReference type="Proteomes" id="UP000177281">
    <property type="component" value="Unassembled WGS sequence"/>
</dbReference>
<dbReference type="EMBL" id="MFFB01000018">
    <property type="protein sequence ID" value="OGE94421.1"/>
    <property type="molecule type" value="Genomic_DNA"/>
</dbReference>
<sequence length="155" mass="17254">MKEGKQKMKTKFLLVLTSIIFIAAACNRAPTGPVVKLAGELIKVELADSVAEQVAGLSGRTGLSDDQGMWFVFDQSDRYIFWMKGMKFPIDIVWVKANKIVEIDQNIDPQIGAADTDLRLYQPVEPVDRVLELPAGWSGRHGLKIGDSVEFFQNN</sequence>
<dbReference type="PANTHER" id="PTHR37953">
    <property type="entry name" value="UPF0127 PROTEIN MJ1496"/>
    <property type="match status" value="1"/>
</dbReference>
<gene>
    <name evidence="2" type="ORF">A3B10_01315</name>
</gene>
<evidence type="ECO:0000256" key="1">
    <source>
        <dbReference type="SAM" id="SignalP"/>
    </source>
</evidence>